<accession>A0A512E4P5</accession>
<proteinExistence type="predicted"/>
<dbReference type="AlphaFoldDB" id="A0A512E4P5"/>
<gene>
    <name evidence="3" type="ORF">SAE02_78010</name>
</gene>
<reference evidence="3 4" key="1">
    <citation type="submission" date="2019-07" db="EMBL/GenBank/DDBJ databases">
        <title>Whole genome shotgun sequence of Skermanella aerolata NBRC 106429.</title>
        <authorList>
            <person name="Hosoyama A."/>
            <person name="Uohara A."/>
            <person name="Ohji S."/>
            <person name="Ichikawa N."/>
        </authorList>
    </citation>
    <scope>NUCLEOTIDE SEQUENCE [LARGE SCALE GENOMIC DNA]</scope>
    <source>
        <strain evidence="3 4">NBRC 106429</strain>
    </source>
</reference>
<comment type="caution">
    <text evidence="3">The sequence shown here is derived from an EMBL/GenBank/DDBJ whole genome shotgun (WGS) entry which is preliminary data.</text>
</comment>
<feature type="domain" description="HTH-like" evidence="2">
    <location>
        <begin position="51"/>
        <end position="104"/>
    </location>
</feature>
<protein>
    <recommendedName>
        <fullName evidence="2">HTH-like domain-containing protein</fullName>
    </recommendedName>
</protein>
<dbReference type="Proteomes" id="UP000321523">
    <property type="component" value="Unassembled WGS sequence"/>
</dbReference>
<evidence type="ECO:0000259" key="2">
    <source>
        <dbReference type="Pfam" id="PF13276"/>
    </source>
</evidence>
<dbReference type="InterPro" id="IPR050900">
    <property type="entry name" value="Transposase_IS3/IS150/IS904"/>
</dbReference>
<evidence type="ECO:0000313" key="3">
    <source>
        <dbReference type="EMBL" id="GEO43653.1"/>
    </source>
</evidence>
<feature type="region of interest" description="Disordered" evidence="1">
    <location>
        <begin position="94"/>
        <end position="115"/>
    </location>
</feature>
<dbReference type="Pfam" id="PF13276">
    <property type="entry name" value="HTH_21"/>
    <property type="match status" value="1"/>
</dbReference>
<dbReference type="EMBL" id="BJYZ01000117">
    <property type="protein sequence ID" value="GEO43653.1"/>
    <property type="molecule type" value="Genomic_DNA"/>
</dbReference>
<dbReference type="PANTHER" id="PTHR46889:SF4">
    <property type="entry name" value="TRANSPOSASE INSO FOR INSERTION SEQUENCE ELEMENT IS911B-RELATED"/>
    <property type="match status" value="1"/>
</dbReference>
<organism evidence="3 4">
    <name type="scientific">Skermanella aerolata</name>
    <dbReference type="NCBI Taxonomy" id="393310"/>
    <lineage>
        <taxon>Bacteria</taxon>
        <taxon>Pseudomonadati</taxon>
        <taxon>Pseudomonadota</taxon>
        <taxon>Alphaproteobacteria</taxon>
        <taxon>Rhodospirillales</taxon>
        <taxon>Azospirillaceae</taxon>
        <taxon>Skermanella</taxon>
    </lineage>
</organism>
<evidence type="ECO:0000313" key="4">
    <source>
        <dbReference type="Proteomes" id="UP000321523"/>
    </source>
</evidence>
<sequence>MKAKLAFISAHGSQYSIRLLCAVLGVARSWFHDWQAGDQARAAESRTEADLVGQIRGIFQDSGERYGAPRVHAELRAQGVCIARKRVARLMRENGIRPPRRRKRPPITTDSRHGYGIAPNLLQRAFDADRPNTI</sequence>
<dbReference type="PANTHER" id="PTHR46889">
    <property type="entry name" value="TRANSPOSASE INSF FOR INSERTION SEQUENCE IS3B-RELATED"/>
    <property type="match status" value="1"/>
</dbReference>
<evidence type="ECO:0000256" key="1">
    <source>
        <dbReference type="SAM" id="MobiDB-lite"/>
    </source>
</evidence>
<keyword evidence="4" id="KW-1185">Reference proteome</keyword>
<dbReference type="InterPro" id="IPR025948">
    <property type="entry name" value="HTH-like_dom"/>
</dbReference>
<name>A0A512E4P5_9PROT</name>